<comment type="caution">
    <text evidence="2">The sequence shown here is derived from an EMBL/GenBank/DDBJ whole genome shotgun (WGS) entry which is preliminary data.</text>
</comment>
<evidence type="ECO:0008006" key="4">
    <source>
        <dbReference type="Google" id="ProtNLM"/>
    </source>
</evidence>
<evidence type="ECO:0000313" key="3">
    <source>
        <dbReference type="Proteomes" id="UP001499933"/>
    </source>
</evidence>
<gene>
    <name evidence="2" type="ORF">GCM10009776_32190</name>
</gene>
<evidence type="ECO:0000313" key="2">
    <source>
        <dbReference type="EMBL" id="GAA1966741.1"/>
    </source>
</evidence>
<proteinExistence type="predicted"/>
<evidence type="ECO:0000256" key="1">
    <source>
        <dbReference type="SAM" id="MobiDB-lite"/>
    </source>
</evidence>
<dbReference type="RefSeq" id="WP_344096542.1">
    <property type="nucleotide sequence ID" value="NZ_BAAAOG010000008.1"/>
</dbReference>
<dbReference type="Gene3D" id="1.10.8.1060">
    <property type="entry name" value="Corynebacterium glutamicum thioredoxin-dependent arsenate reductase, N-terminal domain"/>
    <property type="match status" value="1"/>
</dbReference>
<dbReference type="EMBL" id="BAAAOG010000008">
    <property type="protein sequence ID" value="GAA1966741.1"/>
    <property type="molecule type" value="Genomic_DNA"/>
</dbReference>
<feature type="region of interest" description="Disordered" evidence="1">
    <location>
        <begin position="87"/>
        <end position="116"/>
    </location>
</feature>
<organism evidence="2 3">
    <name type="scientific">Microbacterium deminutum</name>
    <dbReference type="NCBI Taxonomy" id="344164"/>
    <lineage>
        <taxon>Bacteria</taxon>
        <taxon>Bacillati</taxon>
        <taxon>Actinomycetota</taxon>
        <taxon>Actinomycetes</taxon>
        <taxon>Micrococcales</taxon>
        <taxon>Microbacteriaceae</taxon>
        <taxon>Microbacterium</taxon>
    </lineage>
</organism>
<keyword evidence="3" id="KW-1185">Reference proteome</keyword>
<reference evidence="2 3" key="1">
    <citation type="journal article" date="2019" name="Int. J. Syst. Evol. Microbiol.">
        <title>The Global Catalogue of Microorganisms (GCM) 10K type strain sequencing project: providing services to taxonomists for standard genome sequencing and annotation.</title>
        <authorList>
            <consortium name="The Broad Institute Genomics Platform"/>
            <consortium name="The Broad Institute Genome Sequencing Center for Infectious Disease"/>
            <person name="Wu L."/>
            <person name="Ma J."/>
        </authorList>
    </citation>
    <scope>NUCLEOTIDE SEQUENCE [LARGE SCALE GENOMIC DNA]</scope>
    <source>
        <strain evidence="2 3">JCM 14901</strain>
    </source>
</reference>
<name>A0ABN2RCM5_9MICO</name>
<accession>A0ABN2RCM5</accession>
<protein>
    <recommendedName>
        <fullName evidence="4">DUF2662 domain-containing protein</fullName>
    </recommendedName>
</protein>
<dbReference type="Proteomes" id="UP001499933">
    <property type="component" value="Unassembled WGS sequence"/>
</dbReference>
<dbReference type="NCBIfam" id="NF046112">
    <property type="entry name" value="MSMEG_6209_Nter"/>
    <property type="match status" value="1"/>
</dbReference>
<sequence length="116" mass="13143">MTDQTPGAGGRDEQHEIDEVIERLAGRFPTIEHAHVEEIVREEAHKLDGGRVRDFVPVLVEHASHERLRLEAEPAPLDVAAEQQRLVPTDEPQELDPMEVDRRSQHTGLLYGDLDQ</sequence>